<dbReference type="EMBL" id="CQQC01002468">
    <property type="protein sequence ID" value="CNW86825.1"/>
    <property type="molecule type" value="Genomic_DNA"/>
</dbReference>
<dbReference type="Proteomes" id="UP000039217">
    <property type="component" value="Unassembled WGS sequence"/>
</dbReference>
<reference evidence="1 2" key="1">
    <citation type="submission" date="2015-03" db="EMBL/GenBank/DDBJ databases">
        <authorList>
            <consortium name="Pathogen Informatics"/>
        </authorList>
    </citation>
    <scope>NUCLEOTIDE SEQUENCE [LARGE SCALE GENOMIC DNA]</scope>
    <source>
        <strain evidence="1 2">D00501624</strain>
    </source>
</reference>
<evidence type="ECO:0000313" key="2">
    <source>
        <dbReference type="Proteomes" id="UP000039217"/>
    </source>
</evidence>
<sequence length="90" mass="9195">MVNNTNVGGRAVAWVANKMRGCLPPRTGGGVAAVTSVSQVFSGPVAILVSHDASASSMAGTSLCTARPVLAEMLTRCAQRTCTSSRSISR</sequence>
<organism evidence="1 2">
    <name type="scientific">Mycobacterium tuberculosis</name>
    <dbReference type="NCBI Taxonomy" id="1773"/>
    <lineage>
        <taxon>Bacteria</taxon>
        <taxon>Bacillati</taxon>
        <taxon>Actinomycetota</taxon>
        <taxon>Actinomycetes</taxon>
        <taxon>Mycobacteriales</taxon>
        <taxon>Mycobacteriaceae</taxon>
        <taxon>Mycobacterium</taxon>
        <taxon>Mycobacterium tuberculosis complex</taxon>
    </lineage>
</organism>
<protein>
    <submittedName>
        <fullName evidence="1">Uncharacterized protein</fullName>
    </submittedName>
</protein>
<name>A0A655FNJ9_MYCTX</name>
<proteinExistence type="predicted"/>
<gene>
    <name evidence="1" type="ORF">ERS007661_04326</name>
</gene>
<evidence type="ECO:0000313" key="1">
    <source>
        <dbReference type="EMBL" id="CNW86825.1"/>
    </source>
</evidence>
<accession>A0A655FNJ9</accession>
<dbReference type="AlphaFoldDB" id="A0A655FNJ9"/>